<evidence type="ECO:0000313" key="1">
    <source>
        <dbReference type="EMBL" id="MFM0715562.1"/>
    </source>
</evidence>
<dbReference type="RefSeq" id="WP_408141198.1">
    <property type="nucleotide sequence ID" value="NZ_JAQQCJ010000002.1"/>
</dbReference>
<dbReference type="EMBL" id="JAQQCL010000002">
    <property type="protein sequence ID" value="MFM0715562.1"/>
    <property type="molecule type" value="Genomic_DNA"/>
</dbReference>
<name>A0ABW9E9S6_9BURK</name>
<evidence type="ECO:0000313" key="2">
    <source>
        <dbReference type="Proteomes" id="UP001629392"/>
    </source>
</evidence>
<protein>
    <submittedName>
        <fullName evidence="1">Uncharacterized protein</fullName>
    </submittedName>
</protein>
<gene>
    <name evidence="1" type="ORF">PQQ73_04385</name>
</gene>
<reference evidence="1 2" key="1">
    <citation type="journal article" date="2024" name="Chem. Sci.">
        <title>Discovery of megapolipeptins by genome mining of a Burkholderiales bacteria collection.</title>
        <authorList>
            <person name="Paulo B.S."/>
            <person name="Recchia M.J.J."/>
            <person name="Lee S."/>
            <person name="Fergusson C.H."/>
            <person name="Romanowski S.B."/>
            <person name="Hernandez A."/>
            <person name="Krull N."/>
            <person name="Liu D.Y."/>
            <person name="Cavanagh H."/>
            <person name="Bos A."/>
            <person name="Gray C.A."/>
            <person name="Murphy B.T."/>
            <person name="Linington R.G."/>
            <person name="Eustaquio A.S."/>
        </authorList>
    </citation>
    <scope>NUCLEOTIDE SEQUENCE [LARGE SCALE GENOMIC DNA]</scope>
    <source>
        <strain evidence="1 2">RL17-350-BIC-E</strain>
    </source>
</reference>
<sequence>MTTTSDAADSNHGIRKIKKLDHQENLPISSVNAVDASLPQNRSSPDDFNYRFGIGAGFAADSGYWTSTFGPSIIMDVLFPNPFAMCLLPEKQS</sequence>
<proteinExistence type="predicted"/>
<accession>A0ABW9E9S6</accession>
<dbReference type="Proteomes" id="UP001629392">
    <property type="component" value="Unassembled WGS sequence"/>
</dbReference>
<organism evidence="1 2">
    <name type="scientific">Paraburkholderia strydomiana</name>
    <dbReference type="NCBI Taxonomy" id="1245417"/>
    <lineage>
        <taxon>Bacteria</taxon>
        <taxon>Pseudomonadati</taxon>
        <taxon>Pseudomonadota</taxon>
        <taxon>Betaproteobacteria</taxon>
        <taxon>Burkholderiales</taxon>
        <taxon>Burkholderiaceae</taxon>
        <taxon>Paraburkholderia</taxon>
    </lineage>
</organism>
<keyword evidence="2" id="KW-1185">Reference proteome</keyword>
<comment type="caution">
    <text evidence="1">The sequence shown here is derived from an EMBL/GenBank/DDBJ whole genome shotgun (WGS) entry which is preliminary data.</text>
</comment>